<dbReference type="PANTHER" id="PTHR23088:SF27">
    <property type="entry name" value="DEAMINATED GLUTATHIONE AMIDASE"/>
    <property type="match status" value="1"/>
</dbReference>
<sequence length="269" mass="30046">MQSTFVMVQMKSVEDPMENLAKAEKYAAAAKERFQADLLLFPEVFMSMFPSKTPVLESNKIAETLDGPFVTGMRKLARDNDVWVVFGMKEKTEEGDGRAYNTCLVVDNHGEIISKYHKTHMYDAFGYKESNGFKPGDRLFTPIDTPFGKLGLFVCYEVRFPEVARYEATHGADIILMPTSWVKGDLKTFQFRTLVTARAIENTVFVLACNQCGGATTGESVAVDPMGVAIAAAGETDALVPVYIDTDRIAQVRKKLPSFGDRRMELYEE</sequence>
<dbReference type="OrthoDB" id="9811121at2"/>
<comment type="similarity">
    <text evidence="1">Belongs to the carbon-nitrogen hydrolase superfamily. NIT1/NIT2 family.</text>
</comment>
<accession>A0A1I0CSS5</accession>
<dbReference type="AlphaFoldDB" id="A0A1I0CSS5"/>
<dbReference type="PANTHER" id="PTHR23088">
    <property type="entry name" value="NITRILASE-RELATED"/>
    <property type="match status" value="1"/>
</dbReference>
<dbReference type="CDD" id="cd07581">
    <property type="entry name" value="nitrilase_3"/>
    <property type="match status" value="1"/>
</dbReference>
<dbReference type="PROSITE" id="PS50263">
    <property type="entry name" value="CN_HYDROLASE"/>
    <property type="match status" value="1"/>
</dbReference>
<proteinExistence type="inferred from homology"/>
<gene>
    <name evidence="3" type="ORF">SAMN04487771_100849</name>
</gene>
<dbReference type="GO" id="GO:0016787">
    <property type="term" value="F:hydrolase activity"/>
    <property type="evidence" value="ECO:0007669"/>
    <property type="project" value="UniProtKB-KW"/>
</dbReference>
<dbReference type="Pfam" id="PF00795">
    <property type="entry name" value="CN_hydrolase"/>
    <property type="match status" value="1"/>
</dbReference>
<evidence type="ECO:0000256" key="1">
    <source>
        <dbReference type="ARBA" id="ARBA00010613"/>
    </source>
</evidence>
<evidence type="ECO:0000313" key="4">
    <source>
        <dbReference type="Proteomes" id="UP000199820"/>
    </source>
</evidence>
<keyword evidence="3" id="KW-0378">Hydrolase</keyword>
<reference evidence="3 4" key="1">
    <citation type="submission" date="2016-10" db="EMBL/GenBank/DDBJ databases">
        <authorList>
            <person name="de Groot N.N."/>
        </authorList>
    </citation>
    <scope>NUCLEOTIDE SEQUENCE [LARGE SCALE GENOMIC DNA]</scope>
    <source>
        <strain evidence="3 4">KH1P1</strain>
    </source>
</reference>
<keyword evidence="4" id="KW-1185">Reference proteome</keyword>
<dbReference type="STRING" id="1526.SAMN02910262_00029"/>
<dbReference type="EMBL" id="FOIL01000008">
    <property type="protein sequence ID" value="SET22408.1"/>
    <property type="molecule type" value="Genomic_DNA"/>
</dbReference>
<dbReference type="Gene3D" id="3.60.110.10">
    <property type="entry name" value="Carbon-nitrogen hydrolase"/>
    <property type="match status" value="1"/>
</dbReference>
<dbReference type="InterPro" id="IPR003010">
    <property type="entry name" value="C-N_Hydrolase"/>
</dbReference>
<dbReference type="eggNOG" id="COG0388">
    <property type="taxonomic scope" value="Bacteria"/>
</dbReference>
<dbReference type="RefSeq" id="WP_074648944.1">
    <property type="nucleotide sequence ID" value="NZ_FOIL01000008.1"/>
</dbReference>
<protein>
    <submittedName>
        <fullName evidence="3">Predicted amidohydrolase</fullName>
    </submittedName>
</protein>
<dbReference type="SUPFAM" id="SSF56317">
    <property type="entry name" value="Carbon-nitrogen hydrolase"/>
    <property type="match status" value="1"/>
</dbReference>
<feature type="domain" description="CN hydrolase" evidence="2">
    <location>
        <begin position="1"/>
        <end position="246"/>
    </location>
</feature>
<evidence type="ECO:0000259" key="2">
    <source>
        <dbReference type="PROSITE" id="PS50263"/>
    </source>
</evidence>
<dbReference type="InterPro" id="IPR036526">
    <property type="entry name" value="C-N_Hydrolase_sf"/>
</dbReference>
<dbReference type="Proteomes" id="UP000199820">
    <property type="component" value="Unassembled WGS sequence"/>
</dbReference>
<name>A0A1I0CSS5_9FIRM</name>
<evidence type="ECO:0000313" key="3">
    <source>
        <dbReference type="EMBL" id="SET22408.1"/>
    </source>
</evidence>
<organism evidence="3 4">
    <name type="scientific">[Clostridium] aminophilum</name>
    <dbReference type="NCBI Taxonomy" id="1526"/>
    <lineage>
        <taxon>Bacteria</taxon>
        <taxon>Bacillati</taxon>
        <taxon>Bacillota</taxon>
        <taxon>Clostridia</taxon>
        <taxon>Lachnospirales</taxon>
        <taxon>Lachnospiraceae</taxon>
    </lineage>
</organism>